<keyword evidence="3" id="KW-1185">Reference proteome</keyword>
<comment type="caution">
    <text evidence="2">The sequence shown here is derived from an EMBL/GenBank/DDBJ whole genome shotgun (WGS) entry which is preliminary data.</text>
</comment>
<evidence type="ECO:0000313" key="3">
    <source>
        <dbReference type="Proteomes" id="UP000295680"/>
    </source>
</evidence>
<protein>
    <submittedName>
        <fullName evidence="2">Uncharacterized protein</fullName>
    </submittedName>
</protein>
<dbReference type="AlphaFoldDB" id="A0A4R2JJ09"/>
<dbReference type="EMBL" id="SLWS01000006">
    <property type="protein sequence ID" value="TCO56996.1"/>
    <property type="molecule type" value="Genomic_DNA"/>
</dbReference>
<organism evidence="2 3">
    <name type="scientific">Actinocrispum wychmicini</name>
    <dbReference type="NCBI Taxonomy" id="1213861"/>
    <lineage>
        <taxon>Bacteria</taxon>
        <taxon>Bacillati</taxon>
        <taxon>Actinomycetota</taxon>
        <taxon>Actinomycetes</taxon>
        <taxon>Pseudonocardiales</taxon>
        <taxon>Pseudonocardiaceae</taxon>
        <taxon>Actinocrispum</taxon>
    </lineage>
</organism>
<accession>A0A4R2JJ09</accession>
<feature type="region of interest" description="Disordered" evidence="1">
    <location>
        <begin position="144"/>
        <end position="176"/>
    </location>
</feature>
<sequence length="176" mass="17525">MVDVGGVDTLLLVVGFEEELDDELDGEEELLLDAGGLPPPPPPGGGVLPPPGLPGCCGPPGVGVPGCCESRPETGGLLLFDASGGALLSPVCCGAAESLVPVPDEELWWELFTWVTNGGAGLGVDAPLAVTAKLASAAHAVATPTPAAASNAYGARRAPERSSGSPEPSSEMSMRS</sequence>
<evidence type="ECO:0000256" key="1">
    <source>
        <dbReference type="SAM" id="MobiDB-lite"/>
    </source>
</evidence>
<proteinExistence type="predicted"/>
<gene>
    <name evidence="2" type="ORF">EV192_106471</name>
</gene>
<dbReference type="Proteomes" id="UP000295680">
    <property type="component" value="Unassembled WGS sequence"/>
</dbReference>
<evidence type="ECO:0000313" key="2">
    <source>
        <dbReference type="EMBL" id="TCO56996.1"/>
    </source>
</evidence>
<reference evidence="2 3" key="1">
    <citation type="submission" date="2019-03" db="EMBL/GenBank/DDBJ databases">
        <title>Genomic Encyclopedia of Type Strains, Phase IV (KMG-IV): sequencing the most valuable type-strain genomes for metagenomic binning, comparative biology and taxonomic classification.</title>
        <authorList>
            <person name="Goeker M."/>
        </authorList>
    </citation>
    <scope>NUCLEOTIDE SEQUENCE [LARGE SCALE GENOMIC DNA]</scope>
    <source>
        <strain evidence="2 3">DSM 45934</strain>
    </source>
</reference>
<name>A0A4R2JJ09_9PSEU</name>